<accession>A0A3R6YR23</accession>
<gene>
    <name evidence="1" type="ORF">DYB32_010574</name>
</gene>
<name>A0A3R6YR23_9STRA</name>
<evidence type="ECO:0000313" key="2">
    <source>
        <dbReference type="Proteomes" id="UP000285060"/>
    </source>
</evidence>
<sequence>MPLIALQRCALRRLANAGVFTLPHTQHPGRSLAARHDFLTFSTSGMHNDEAKHAKTPHGDDKTMMDKVKETVHAGVDKVEWVRLLKTLYKTQEQIEKVKEKTHDQYEKMKVKTHDQFEKVRTAWRAALVRLKDYEENTNEMGADYYERIRDSLDKWNGSLMDLESKASNFSGSFGKDVSDYVKEQRHRHAELTRKAKARKNK</sequence>
<dbReference type="AlphaFoldDB" id="A0A3R6YR23"/>
<comment type="caution">
    <text evidence="1">The sequence shown here is derived from an EMBL/GenBank/DDBJ whole genome shotgun (WGS) entry which is preliminary data.</text>
</comment>
<protein>
    <submittedName>
        <fullName evidence="1">Uncharacterized protein</fullName>
    </submittedName>
</protein>
<reference evidence="1 2" key="1">
    <citation type="submission" date="2018-08" db="EMBL/GenBank/DDBJ databases">
        <title>Aphanomyces genome sequencing and annotation.</title>
        <authorList>
            <person name="Minardi D."/>
            <person name="Oidtmann B."/>
            <person name="Van Der Giezen M."/>
            <person name="Studholme D.J."/>
        </authorList>
    </citation>
    <scope>NUCLEOTIDE SEQUENCE [LARGE SCALE GENOMIC DNA]</scope>
    <source>
        <strain evidence="1 2">NJM0002</strain>
    </source>
</reference>
<evidence type="ECO:0000313" key="1">
    <source>
        <dbReference type="EMBL" id="RHY17104.1"/>
    </source>
</evidence>
<dbReference type="Proteomes" id="UP000285060">
    <property type="component" value="Unassembled WGS sequence"/>
</dbReference>
<dbReference type="EMBL" id="QUSY01003557">
    <property type="protein sequence ID" value="RHY17104.1"/>
    <property type="molecule type" value="Genomic_DNA"/>
</dbReference>
<proteinExistence type="predicted"/>
<keyword evidence="2" id="KW-1185">Reference proteome</keyword>
<dbReference type="VEuPathDB" id="FungiDB:H310_09142"/>
<organism evidence="1 2">
    <name type="scientific">Aphanomyces invadans</name>
    <dbReference type="NCBI Taxonomy" id="157072"/>
    <lineage>
        <taxon>Eukaryota</taxon>
        <taxon>Sar</taxon>
        <taxon>Stramenopiles</taxon>
        <taxon>Oomycota</taxon>
        <taxon>Saprolegniomycetes</taxon>
        <taxon>Saprolegniales</taxon>
        <taxon>Verrucalvaceae</taxon>
        <taxon>Aphanomyces</taxon>
    </lineage>
</organism>